<dbReference type="InterPro" id="IPR016185">
    <property type="entry name" value="PreATP-grasp_dom_sf"/>
</dbReference>
<dbReference type="NCBIfam" id="NF003671">
    <property type="entry name" value="PRK05294.1"/>
    <property type="match status" value="1"/>
</dbReference>
<dbReference type="SMART" id="SM01096">
    <property type="entry name" value="CPSase_L_D3"/>
    <property type="match status" value="1"/>
</dbReference>
<feature type="binding site" evidence="14">
    <location>
        <position position="842"/>
    </location>
    <ligand>
        <name>Mg(2+)</name>
        <dbReference type="ChEBI" id="CHEBI:18420"/>
        <label>4</label>
    </ligand>
</feature>
<evidence type="ECO:0000256" key="2">
    <source>
        <dbReference type="ARBA" id="ARBA00009799"/>
    </source>
</evidence>
<dbReference type="PRINTS" id="PR00098">
    <property type="entry name" value="CPSASE"/>
</dbReference>
<feature type="binding site" evidence="14">
    <location>
        <position position="828"/>
    </location>
    <ligand>
        <name>ATP</name>
        <dbReference type="ChEBI" id="CHEBI:30616"/>
        <label>2</label>
    </ligand>
</feature>
<evidence type="ECO:0000313" key="17">
    <source>
        <dbReference type="EMBL" id="MDP5273181.1"/>
    </source>
</evidence>
<feature type="binding site" evidence="14">
    <location>
        <position position="840"/>
    </location>
    <ligand>
        <name>Mg(2+)</name>
        <dbReference type="ChEBI" id="CHEBI:18420"/>
        <label>4</label>
    </ligand>
</feature>
<dbReference type="Gene3D" id="3.40.50.20">
    <property type="match status" value="2"/>
</dbReference>
<keyword evidence="18" id="KW-1185">Reference proteome</keyword>
<feature type="binding site" evidence="14">
    <location>
        <position position="284"/>
    </location>
    <ligand>
        <name>Mn(2+)</name>
        <dbReference type="ChEBI" id="CHEBI:29035"/>
        <label>1</label>
    </ligand>
</feature>
<comment type="subunit">
    <text evidence="14">Composed of two chains; the small (or glutamine) chain promotes the hydrolysis of glutamine to ammonia, which is used by the large (or ammonia) chain to synthesize carbamoyl phosphate. Tetramer of heterodimers (alpha,beta)4.</text>
</comment>
<dbReference type="SUPFAM" id="SSF52335">
    <property type="entry name" value="Methylglyoxal synthase-like"/>
    <property type="match status" value="1"/>
</dbReference>
<evidence type="ECO:0000256" key="13">
    <source>
        <dbReference type="ARBA" id="ARBA00047359"/>
    </source>
</evidence>
<dbReference type="PROSITE" id="PS50975">
    <property type="entry name" value="ATP_GRASP"/>
    <property type="match status" value="2"/>
</dbReference>
<evidence type="ECO:0000313" key="18">
    <source>
        <dbReference type="Proteomes" id="UP001231941"/>
    </source>
</evidence>
<sequence length="1087" mass="120659">MPKNTSLKKILVIGSGPIVIGQAAEFDYAGTQACQALKEEGYEVVLINSNPATIMTDTNMADKVYIEPITPEFVTQVIRKEQPDGLLPTLGGQTGLNMAVELAKRGVLEEENVQLLGTQLSSIEKAEDRDLFRDLMRELEQPVPESVIVTKVQEAVDFANEIGYPIIIRPAYTLGGTGGGIADTEEELREIVAAGIRYSPIDQCLIEKSIAGMKEVEYEVMRDANDNCIVVCNMENFDPVGVHTGDSIVVAPSQTLSDREYQMLRSASLKIIRALNIEGGCNVQLALDPFSFDYYVIEVNPRVSRSSALASKATGYPIAKMAAKIAVGLTLDELINPVTGQTYACFEPTLDYIVSKIPRWPFDKFTSANRKLGTQMKATGEVMAIGRTFEESMQKAIRSLEIDVHRLYIKELENLDDEVLKNRLQTPDDERLFIIAEAYRRGFTLQQIQDLTEIDWWFLNKLEGLIQFENELKDSDLTKDLLLEAKRKGFTDKAIAELRRESNPNLSYTEEQDVRKLRTQFEIKPVYKMVDTCAAEFEATTPYYYSTYETENEAIQSTKEKVIVLGSGPIRIGQGIEFDYSTVHAVWAIQDAGYEAVIINNNPETVSTDFSTSDQLYFEPLFFEDVMNIIEQVQPIGVIVQFGGQTAINLAEPLSKAGVNIIGTSIENIDAAEDRKVFEALLRKLEIAQPQGSTVTTVDQAVETASALGYPVLVRPSYVLGGRAMEIVYSDEELLSYMEKAVKINPDHPVLIDRYMLGKEVEVDAICDKETVVIPGIMEHVERAGVHSGDSIAVYPTQSVSEEIKNQIVEITTKIARELQVIGLVNIQFVIFKEKVYVIEVNPRSSRTVPFLSKVTNIPMANVATKVILGQKLSELGYENGLWPEDDYVSVKVPVFSFAKLRRVDTSLGPEMKSTGEVMGRDIHYAKALYKGLIGSGMKIPQSGSIIVTVADKDKDEATELIKGFYNLGYKIIATGGTSKILEDSGMTVQHVNKLKEGSPNIVDLIRNGEAQFVINTLTKGKTPERDGFRIRREAVENGVVCLTSLDTVRALLTMLQTINYASTPMPVMGEDITEVKKLRNRLAGVN</sequence>
<evidence type="ECO:0000256" key="1">
    <source>
        <dbReference type="ARBA" id="ARBA00005077"/>
    </source>
</evidence>
<dbReference type="SUPFAM" id="SSF48108">
    <property type="entry name" value="Carbamoyl phosphate synthetase, large subunit connection domain"/>
    <property type="match status" value="1"/>
</dbReference>
<dbReference type="PROSITE" id="PS51855">
    <property type="entry name" value="MGS"/>
    <property type="match status" value="1"/>
</dbReference>
<dbReference type="InterPro" id="IPR036914">
    <property type="entry name" value="MGS-like_dom_sf"/>
</dbReference>
<dbReference type="NCBIfam" id="NF009455">
    <property type="entry name" value="PRK12815.1"/>
    <property type="match status" value="1"/>
</dbReference>
<feature type="binding site" evidence="14">
    <location>
        <position position="298"/>
    </location>
    <ligand>
        <name>ATP</name>
        <dbReference type="ChEBI" id="CHEBI:30616"/>
        <label>1</label>
    </ligand>
</feature>
<keyword evidence="4 14" id="KW-0436">Ligase</keyword>
<feature type="binding site" evidence="14">
    <location>
        <position position="175"/>
    </location>
    <ligand>
        <name>ATP</name>
        <dbReference type="ChEBI" id="CHEBI:30616"/>
        <label>1</label>
    </ligand>
</feature>
<dbReference type="PROSITE" id="PS00866">
    <property type="entry name" value="CPSASE_1"/>
    <property type="match status" value="2"/>
</dbReference>
<dbReference type="InterPro" id="IPR033937">
    <property type="entry name" value="MGS_CPS_CarB"/>
</dbReference>
<dbReference type="InterPro" id="IPR006275">
    <property type="entry name" value="CPSase_lsu"/>
</dbReference>
<feature type="binding site" evidence="14">
    <location>
        <position position="785"/>
    </location>
    <ligand>
        <name>ATP</name>
        <dbReference type="ChEBI" id="CHEBI:30616"/>
        <label>2</label>
    </ligand>
</feature>
<comment type="pathway">
    <text evidence="14">Pyrimidine metabolism; UMP biosynthesis via de novo pathway; (S)-dihydroorotate from bicarbonate: step 1/3.</text>
</comment>
<dbReference type="GO" id="GO:0004088">
    <property type="term" value="F:carbamoyl-phosphate synthase (glutamine-hydrolyzing) activity"/>
    <property type="evidence" value="ECO:0007669"/>
    <property type="project" value="UniProtKB-EC"/>
</dbReference>
<keyword evidence="12" id="KW-0464">Manganese</keyword>
<feature type="binding site" evidence="14">
    <location>
        <position position="787"/>
    </location>
    <ligand>
        <name>ATP</name>
        <dbReference type="ChEBI" id="CHEBI:30616"/>
        <label>2</label>
    </ligand>
</feature>
<evidence type="ECO:0000256" key="4">
    <source>
        <dbReference type="ARBA" id="ARBA00022598"/>
    </source>
</evidence>
<evidence type="ECO:0000256" key="3">
    <source>
        <dbReference type="ARBA" id="ARBA00022571"/>
    </source>
</evidence>
<evidence type="ECO:0000259" key="16">
    <source>
        <dbReference type="PROSITE" id="PS51855"/>
    </source>
</evidence>
<dbReference type="SUPFAM" id="SSF52440">
    <property type="entry name" value="PreATP-grasp domain"/>
    <property type="match status" value="2"/>
</dbReference>
<comment type="caution">
    <text evidence="17">The sequence shown here is derived from an EMBL/GenBank/DDBJ whole genome shotgun (WGS) entry which is preliminary data.</text>
</comment>
<gene>
    <name evidence="14 17" type="primary">carB</name>
    <name evidence="17" type="ORF">Q5Y73_03605</name>
</gene>
<evidence type="ECO:0000256" key="8">
    <source>
        <dbReference type="ARBA" id="ARBA00022741"/>
    </source>
</evidence>
<comment type="similarity">
    <text evidence="2 14">Belongs to the CarB family.</text>
</comment>
<feature type="binding site" evidence="14">
    <location>
        <position position="284"/>
    </location>
    <ligand>
        <name>ATP</name>
        <dbReference type="ChEBI" id="CHEBI:30616"/>
        <label>1</label>
    </ligand>
</feature>
<dbReference type="EC" id="6.3.5.5" evidence="14"/>
<feature type="binding site" evidence="14">
    <location>
        <position position="300"/>
    </location>
    <ligand>
        <name>Mn(2+)</name>
        <dbReference type="ChEBI" id="CHEBI:29035"/>
        <label>2</label>
    </ligand>
</feature>
<feature type="binding site" evidence="14">
    <location>
        <position position="786"/>
    </location>
    <ligand>
        <name>ATP</name>
        <dbReference type="ChEBI" id="CHEBI:30616"/>
        <label>2</label>
    </ligand>
</feature>
<dbReference type="Proteomes" id="UP001231941">
    <property type="component" value="Unassembled WGS sequence"/>
</dbReference>
<dbReference type="InterPro" id="IPR058047">
    <property type="entry name" value="CPSase_preATP-grasp"/>
</dbReference>
<feature type="binding site" evidence="14">
    <location>
        <position position="241"/>
    </location>
    <ligand>
        <name>ATP</name>
        <dbReference type="ChEBI" id="CHEBI:30616"/>
        <label>1</label>
    </ligand>
</feature>
<dbReference type="InterPro" id="IPR005480">
    <property type="entry name" value="CPSase_lsu_oligo"/>
</dbReference>
<feature type="binding site" evidence="14">
    <location>
        <position position="840"/>
    </location>
    <ligand>
        <name>Mn(2+)</name>
        <dbReference type="ChEBI" id="CHEBI:29035"/>
        <label>4</label>
    </ligand>
</feature>
<feature type="binding site" evidence="14">
    <location>
        <position position="176"/>
    </location>
    <ligand>
        <name>ATP</name>
        <dbReference type="ChEBI" id="CHEBI:30616"/>
        <label>1</label>
    </ligand>
</feature>
<feature type="region of interest" description="Carboxyphosphate synthetic domain" evidence="14">
    <location>
        <begin position="1"/>
        <end position="401"/>
    </location>
</feature>
<feature type="binding site" evidence="14">
    <location>
        <position position="298"/>
    </location>
    <ligand>
        <name>Mn(2+)</name>
        <dbReference type="ChEBI" id="CHEBI:29035"/>
        <label>1</label>
    </ligand>
</feature>
<dbReference type="PANTHER" id="PTHR11405">
    <property type="entry name" value="CARBAMOYLTRANSFERASE FAMILY MEMBER"/>
    <property type="match status" value="1"/>
</dbReference>
<dbReference type="SMART" id="SM00851">
    <property type="entry name" value="MGS"/>
    <property type="match status" value="1"/>
</dbReference>
<keyword evidence="11 14" id="KW-0665">Pyrimidine biosynthesis</keyword>
<keyword evidence="3 14" id="KW-0055">Arginine biosynthesis</keyword>
<keyword evidence="8 14" id="KW-0547">Nucleotide-binding</keyword>
<evidence type="ECO:0000256" key="11">
    <source>
        <dbReference type="ARBA" id="ARBA00022975"/>
    </source>
</evidence>
<feature type="binding site" evidence="14">
    <location>
        <position position="169"/>
    </location>
    <ligand>
        <name>ATP</name>
        <dbReference type="ChEBI" id="CHEBI:30616"/>
        <label>1</label>
    </ligand>
</feature>
<accession>A0ABT9IV01</accession>
<comment type="function">
    <text evidence="14">Large subunit of the glutamine-dependent carbamoyl phosphate synthetase (CPSase). CPSase catalyzes the formation of carbamoyl phosphate from the ammonia moiety of glutamine, carbonate, and phosphate donated by ATP, constituting the first step of 2 biosynthetic pathways, one leading to arginine and/or urea and the other to pyrimidine nucleotides. The large subunit (synthetase) binds the substrates ammonia (free or transferred from glutamine from the small subunit), hydrogencarbonate and ATP and carries out an ATP-coupled ligase reaction, activating hydrogencarbonate by forming carboxy phosphate which reacts with ammonia to form carbamoyl phosphate.</text>
</comment>
<feature type="binding site" evidence="14">
    <location>
        <position position="298"/>
    </location>
    <ligand>
        <name>Mg(2+)</name>
        <dbReference type="ChEBI" id="CHEBI:18420"/>
        <label>2</label>
    </ligand>
</feature>
<dbReference type="Pfam" id="PF02142">
    <property type="entry name" value="MGS"/>
    <property type="match status" value="1"/>
</dbReference>
<evidence type="ECO:0000256" key="6">
    <source>
        <dbReference type="ARBA" id="ARBA00022723"/>
    </source>
</evidence>
<feature type="binding site" evidence="14">
    <location>
        <position position="129"/>
    </location>
    <ligand>
        <name>ATP</name>
        <dbReference type="ChEBI" id="CHEBI:30616"/>
        <label>1</label>
    </ligand>
</feature>
<keyword evidence="6" id="KW-0479">Metal-binding</keyword>
<dbReference type="InterPro" id="IPR011761">
    <property type="entry name" value="ATP-grasp"/>
</dbReference>
<dbReference type="NCBIfam" id="TIGR01369">
    <property type="entry name" value="CPSaseII_lrg"/>
    <property type="match status" value="1"/>
</dbReference>
<dbReference type="InterPro" id="IPR011607">
    <property type="entry name" value="MGS-like_dom"/>
</dbReference>
<dbReference type="Pfam" id="PF02787">
    <property type="entry name" value="CPSase_L_D3"/>
    <property type="match status" value="1"/>
</dbReference>
<dbReference type="InterPro" id="IPR036897">
    <property type="entry name" value="CarbamoylP_synth_lsu_oligo_sf"/>
</dbReference>
<comment type="pathway">
    <text evidence="1 14">Amino-acid biosynthesis; L-arginine biosynthesis; carbamoyl phosphate from bicarbonate: step 1/1.</text>
</comment>
<name>A0ABT9IV01_9BACL</name>
<keyword evidence="10" id="KW-0460">Magnesium</keyword>
<proteinExistence type="inferred from homology"/>
<feature type="binding site" evidence="14">
    <location>
        <position position="298"/>
    </location>
    <ligand>
        <name>Mn(2+)</name>
        <dbReference type="ChEBI" id="CHEBI:29035"/>
        <label>2</label>
    </ligand>
</feature>
<dbReference type="HAMAP" id="MF_01210_A">
    <property type="entry name" value="CPSase_L_chain_A"/>
    <property type="match status" value="1"/>
</dbReference>
<comment type="domain">
    <text evidence="14">The large subunit is composed of 2 ATP-grasp domains that are involved in binding the 2 ATP molecules needed for carbamoyl phosphate synthesis. The N-terminal ATP-grasp domain (referred to as the carboxyphosphate synthetic component) catalyzes the ATP-dependent phosphorylation of hydrogencarbonate to carboxyphosphate and the subsequent nucleophilic attack by ammonia to form a carbamate intermediate. The C-terminal ATP-grasp domain (referred to as the carbamoyl phosphate synthetic component) then catalyzes the phosphorylation of carbamate with the second ATP to form the end product carbamoyl phosphate. The reactive and unstable enzyme intermediates are sequentially channeled from one active site to the next through the interior of the protein over a distance of at least 96 A.</text>
</comment>
<feature type="binding site" evidence="14">
    <location>
        <position position="298"/>
    </location>
    <ligand>
        <name>Mg(2+)</name>
        <dbReference type="ChEBI" id="CHEBI:18420"/>
        <label>1</label>
    </ligand>
</feature>
<evidence type="ECO:0000256" key="9">
    <source>
        <dbReference type="ARBA" id="ARBA00022840"/>
    </source>
</evidence>
<keyword evidence="5 14" id="KW-0028">Amino-acid biosynthesis</keyword>
<feature type="binding site" evidence="14">
    <location>
        <position position="300"/>
    </location>
    <ligand>
        <name>Mg(2+)</name>
        <dbReference type="ChEBI" id="CHEBI:18420"/>
        <label>2</label>
    </ligand>
</feature>
<organism evidence="17 18">
    <name type="scientific">Chengkuizengella axinellae</name>
    <dbReference type="NCBI Taxonomy" id="3064388"/>
    <lineage>
        <taxon>Bacteria</taxon>
        <taxon>Bacillati</taxon>
        <taxon>Bacillota</taxon>
        <taxon>Bacilli</taxon>
        <taxon>Bacillales</taxon>
        <taxon>Paenibacillaceae</taxon>
        <taxon>Chengkuizengella</taxon>
    </lineage>
</organism>
<keyword evidence="7 14" id="KW-0677">Repeat</keyword>
<evidence type="ECO:0000256" key="7">
    <source>
        <dbReference type="ARBA" id="ARBA00022737"/>
    </source>
</evidence>
<feature type="binding site" evidence="14">
    <location>
        <position position="842"/>
    </location>
    <ligand>
        <name>Mn(2+)</name>
        <dbReference type="ChEBI" id="CHEBI:29035"/>
        <label>4</label>
    </ligand>
</feature>
<dbReference type="PROSITE" id="PS00867">
    <property type="entry name" value="CPSASE_2"/>
    <property type="match status" value="2"/>
</dbReference>
<feature type="binding site" evidence="14">
    <location>
        <position position="284"/>
    </location>
    <ligand>
        <name>Mg(2+)</name>
        <dbReference type="ChEBI" id="CHEBI:18420"/>
        <label>1</label>
    </ligand>
</feature>
<keyword evidence="9 14" id="KW-0067">ATP-binding</keyword>
<evidence type="ECO:0000256" key="14">
    <source>
        <dbReference type="HAMAP-Rule" id="MF_01210"/>
    </source>
</evidence>
<evidence type="ECO:0000259" key="15">
    <source>
        <dbReference type="PROSITE" id="PS50975"/>
    </source>
</evidence>
<feature type="binding site" evidence="14">
    <location>
        <position position="242"/>
    </location>
    <ligand>
        <name>ATP</name>
        <dbReference type="ChEBI" id="CHEBI:30616"/>
        <label>1</label>
    </ligand>
</feature>
<feature type="region of interest" description="Carbamoyl phosphate synthetic domain" evidence="14">
    <location>
        <begin position="555"/>
        <end position="937"/>
    </location>
</feature>
<dbReference type="InterPro" id="IPR005483">
    <property type="entry name" value="CPSase_dom"/>
</dbReference>
<dbReference type="InterPro" id="IPR005479">
    <property type="entry name" value="CPAse_ATP-bd"/>
</dbReference>
<dbReference type="EC" id="6.3.4.16" evidence="14"/>
<dbReference type="Gene3D" id="3.30.470.20">
    <property type="entry name" value="ATP-grasp fold, B domain"/>
    <property type="match status" value="2"/>
</dbReference>
<feature type="binding site" evidence="14">
    <location>
        <position position="715"/>
    </location>
    <ligand>
        <name>ATP</name>
        <dbReference type="ChEBI" id="CHEBI:30616"/>
        <label>2</label>
    </ligand>
</feature>
<evidence type="ECO:0000256" key="5">
    <source>
        <dbReference type="ARBA" id="ARBA00022605"/>
    </source>
</evidence>
<comment type="catalytic activity">
    <reaction evidence="13 14">
        <text>hydrogencarbonate + NH4(+) + 2 ATP = carbamoyl phosphate + 2 ADP + phosphate + 2 H(+)</text>
        <dbReference type="Rhea" id="RHEA:18029"/>
        <dbReference type="ChEBI" id="CHEBI:15378"/>
        <dbReference type="ChEBI" id="CHEBI:17544"/>
        <dbReference type="ChEBI" id="CHEBI:28938"/>
        <dbReference type="ChEBI" id="CHEBI:30616"/>
        <dbReference type="ChEBI" id="CHEBI:43474"/>
        <dbReference type="ChEBI" id="CHEBI:58228"/>
        <dbReference type="ChEBI" id="CHEBI:456216"/>
        <dbReference type="EC" id="6.3.4.16"/>
    </reaction>
</comment>
<dbReference type="HAMAP" id="MF_01210_B">
    <property type="entry name" value="CPSase_L_chain_B"/>
    <property type="match status" value="1"/>
</dbReference>
<dbReference type="Gene3D" id="3.30.1490.20">
    <property type="entry name" value="ATP-grasp fold, A domain"/>
    <property type="match status" value="1"/>
</dbReference>
<comment type="cofactor">
    <cofactor evidence="14">
        <name>Mg(2+)</name>
        <dbReference type="ChEBI" id="CHEBI:18420"/>
    </cofactor>
    <cofactor evidence="14">
        <name>Mn(2+)</name>
        <dbReference type="ChEBI" id="CHEBI:29035"/>
    </cofactor>
    <text evidence="14">Binds 4 Mg(2+) or Mn(2+) ions per subunit.</text>
</comment>
<feature type="region of interest" description="Allosteric domain" evidence="14">
    <location>
        <begin position="938"/>
        <end position="1087"/>
    </location>
</feature>
<feature type="binding site" evidence="14">
    <location>
        <position position="760"/>
    </location>
    <ligand>
        <name>ATP</name>
        <dbReference type="ChEBI" id="CHEBI:30616"/>
        <label>2</label>
    </ligand>
</feature>
<feature type="binding site" evidence="14">
    <location>
        <position position="215"/>
    </location>
    <ligand>
        <name>ATP</name>
        <dbReference type="ChEBI" id="CHEBI:30616"/>
        <label>1</label>
    </ligand>
</feature>
<comment type="caution">
    <text evidence="14">Lacks conserved residue(s) required for the propagation of feature annotation.</text>
</comment>
<feature type="binding site" evidence="14">
    <location>
        <position position="788"/>
    </location>
    <ligand>
        <name>ATP</name>
        <dbReference type="ChEBI" id="CHEBI:30616"/>
        <label>2</label>
    </ligand>
</feature>
<comment type="catalytic activity">
    <reaction evidence="14">
        <text>hydrogencarbonate + L-glutamine + 2 ATP + H2O = carbamoyl phosphate + L-glutamate + 2 ADP + phosphate + 2 H(+)</text>
        <dbReference type="Rhea" id="RHEA:18633"/>
        <dbReference type="ChEBI" id="CHEBI:15377"/>
        <dbReference type="ChEBI" id="CHEBI:15378"/>
        <dbReference type="ChEBI" id="CHEBI:17544"/>
        <dbReference type="ChEBI" id="CHEBI:29985"/>
        <dbReference type="ChEBI" id="CHEBI:30616"/>
        <dbReference type="ChEBI" id="CHEBI:43474"/>
        <dbReference type="ChEBI" id="CHEBI:58228"/>
        <dbReference type="ChEBI" id="CHEBI:58359"/>
        <dbReference type="ChEBI" id="CHEBI:456216"/>
        <dbReference type="EC" id="6.3.5.5"/>
    </reaction>
</comment>
<feature type="binding site" evidence="14">
    <location>
        <position position="828"/>
    </location>
    <ligand>
        <name>Mn(2+)</name>
        <dbReference type="ChEBI" id="CHEBI:29035"/>
        <label>3</label>
    </ligand>
</feature>
<dbReference type="Pfam" id="PF02786">
    <property type="entry name" value="CPSase_L_D2"/>
    <property type="match status" value="2"/>
</dbReference>
<feature type="domain" description="ATP-grasp" evidence="15">
    <location>
        <begin position="133"/>
        <end position="327"/>
    </location>
</feature>
<feature type="binding site" evidence="14">
    <location>
        <position position="840"/>
    </location>
    <ligand>
        <name>Mn(2+)</name>
        <dbReference type="ChEBI" id="CHEBI:29035"/>
        <label>3</label>
    </ligand>
</feature>
<dbReference type="Gene3D" id="1.10.1030.10">
    <property type="entry name" value="Carbamoyl-phosphate synthetase, large subunit oligomerisation domain"/>
    <property type="match status" value="1"/>
</dbReference>
<dbReference type="SUPFAM" id="SSF56059">
    <property type="entry name" value="Glutathione synthetase ATP-binding domain-like"/>
    <property type="match status" value="2"/>
</dbReference>
<dbReference type="InterPro" id="IPR013815">
    <property type="entry name" value="ATP_grasp_subdomain_1"/>
</dbReference>
<dbReference type="PANTHER" id="PTHR11405:SF53">
    <property type="entry name" value="CARBAMOYL-PHOSPHATE SYNTHASE [AMMONIA], MITOCHONDRIAL"/>
    <property type="match status" value="1"/>
</dbReference>
<feature type="binding site" evidence="14">
    <location>
        <position position="208"/>
    </location>
    <ligand>
        <name>ATP</name>
        <dbReference type="ChEBI" id="CHEBI:30616"/>
        <label>1</label>
    </ligand>
</feature>
<dbReference type="Gene3D" id="3.40.50.1380">
    <property type="entry name" value="Methylglyoxal synthase-like domain"/>
    <property type="match status" value="1"/>
</dbReference>
<evidence type="ECO:0000256" key="10">
    <source>
        <dbReference type="ARBA" id="ARBA00022842"/>
    </source>
</evidence>
<feature type="binding site" evidence="14">
    <location>
        <position position="754"/>
    </location>
    <ligand>
        <name>ATP</name>
        <dbReference type="ChEBI" id="CHEBI:30616"/>
        <label>2</label>
    </ligand>
</feature>
<feature type="binding site" evidence="14">
    <location>
        <position position="828"/>
    </location>
    <ligand>
        <name>Mg(2+)</name>
        <dbReference type="ChEBI" id="CHEBI:18420"/>
        <label>3</label>
    </ligand>
</feature>
<feature type="binding site" evidence="14">
    <location>
        <position position="840"/>
    </location>
    <ligand>
        <name>Mg(2+)</name>
        <dbReference type="ChEBI" id="CHEBI:18420"/>
        <label>3</label>
    </ligand>
</feature>
<dbReference type="EMBL" id="JAVAMP010000001">
    <property type="protein sequence ID" value="MDP5273181.1"/>
    <property type="molecule type" value="Genomic_DNA"/>
</dbReference>
<dbReference type="CDD" id="cd01424">
    <property type="entry name" value="MGS_CPS_II"/>
    <property type="match status" value="1"/>
</dbReference>
<reference evidence="17 18" key="1">
    <citation type="submission" date="2023-08" db="EMBL/GenBank/DDBJ databases">
        <authorList>
            <person name="Park J.-S."/>
        </authorList>
    </citation>
    <scope>NUCLEOTIDE SEQUENCE [LARGE SCALE GENOMIC DNA]</scope>
    <source>
        <strain evidence="17 18">2205SS18-9</strain>
    </source>
</reference>
<feature type="binding site" evidence="14">
    <location>
        <position position="840"/>
    </location>
    <ligand>
        <name>ATP</name>
        <dbReference type="ChEBI" id="CHEBI:30616"/>
        <label>2</label>
    </ligand>
</feature>
<feature type="binding site" evidence="14">
    <location>
        <position position="210"/>
    </location>
    <ligand>
        <name>ATP</name>
        <dbReference type="ChEBI" id="CHEBI:30616"/>
        <label>1</label>
    </ligand>
</feature>
<protein>
    <recommendedName>
        <fullName evidence="14">Carbamoyl phosphate synthase large chain</fullName>
        <ecNumber evidence="14">6.3.4.16</ecNumber>
        <ecNumber evidence="14">6.3.5.5</ecNumber>
    </recommendedName>
    <alternativeName>
        <fullName evidence="14">Carbamoyl phosphate synthetase ammonia chain</fullName>
    </alternativeName>
</protein>
<dbReference type="Pfam" id="PF25596">
    <property type="entry name" value="CPSase_L_D1"/>
    <property type="match status" value="2"/>
</dbReference>
<feature type="binding site" evidence="14">
    <location>
        <position position="243"/>
    </location>
    <ligand>
        <name>ATP</name>
        <dbReference type="ChEBI" id="CHEBI:30616"/>
        <label>1</label>
    </ligand>
</feature>
<evidence type="ECO:0000256" key="12">
    <source>
        <dbReference type="ARBA" id="ARBA00023211"/>
    </source>
</evidence>
<feature type="domain" description="MGS-like" evidence="16">
    <location>
        <begin position="938"/>
        <end position="1087"/>
    </location>
</feature>
<feature type="domain" description="ATP-grasp" evidence="15">
    <location>
        <begin position="679"/>
        <end position="869"/>
    </location>
</feature>
<dbReference type="RefSeq" id="WP_305990468.1">
    <property type="nucleotide sequence ID" value="NZ_JAVAMP010000001.1"/>
</dbReference>